<feature type="domain" description="HTH lysR-type" evidence="5">
    <location>
        <begin position="1"/>
        <end position="59"/>
    </location>
</feature>
<evidence type="ECO:0000256" key="1">
    <source>
        <dbReference type="ARBA" id="ARBA00009437"/>
    </source>
</evidence>
<dbReference type="EMBL" id="JACHXO010000002">
    <property type="protein sequence ID" value="MBB3194007.1"/>
    <property type="molecule type" value="Genomic_DNA"/>
</dbReference>
<keyword evidence="3 6" id="KW-0238">DNA-binding</keyword>
<comment type="similarity">
    <text evidence="1">Belongs to the LysR transcriptional regulatory family.</text>
</comment>
<evidence type="ECO:0000256" key="4">
    <source>
        <dbReference type="ARBA" id="ARBA00023163"/>
    </source>
</evidence>
<proteinExistence type="inferred from homology"/>
<dbReference type="InterPro" id="IPR000847">
    <property type="entry name" value="LysR_HTH_N"/>
</dbReference>
<dbReference type="Pfam" id="PF03466">
    <property type="entry name" value="LysR_substrate"/>
    <property type="match status" value="1"/>
</dbReference>
<organism evidence="6 7">
    <name type="scientific">Roseateles terrae</name>
    <dbReference type="NCBI Taxonomy" id="431060"/>
    <lineage>
        <taxon>Bacteria</taxon>
        <taxon>Pseudomonadati</taxon>
        <taxon>Pseudomonadota</taxon>
        <taxon>Betaproteobacteria</taxon>
        <taxon>Burkholderiales</taxon>
        <taxon>Sphaerotilaceae</taxon>
        <taxon>Roseateles</taxon>
    </lineage>
</organism>
<comment type="caution">
    <text evidence="6">The sequence shown here is derived from an EMBL/GenBank/DDBJ whole genome shotgun (WGS) entry which is preliminary data.</text>
</comment>
<dbReference type="InterPro" id="IPR036388">
    <property type="entry name" value="WH-like_DNA-bd_sf"/>
</dbReference>
<dbReference type="GO" id="GO:0003677">
    <property type="term" value="F:DNA binding"/>
    <property type="evidence" value="ECO:0007669"/>
    <property type="project" value="UniProtKB-KW"/>
</dbReference>
<dbReference type="Gene3D" id="3.40.190.290">
    <property type="match status" value="1"/>
</dbReference>
<protein>
    <submittedName>
        <fullName evidence="6">DNA-binding transcriptional LysR family regulator</fullName>
    </submittedName>
</protein>
<reference evidence="6 7" key="1">
    <citation type="submission" date="2020-08" db="EMBL/GenBank/DDBJ databases">
        <title>Genomic Encyclopedia of Type Strains, Phase III (KMG-III): the genomes of soil and plant-associated and newly described type strains.</title>
        <authorList>
            <person name="Whitman W."/>
        </authorList>
    </citation>
    <scope>NUCLEOTIDE SEQUENCE [LARGE SCALE GENOMIC DNA]</scope>
    <source>
        <strain evidence="6 7">CECT 7247</strain>
    </source>
</reference>
<evidence type="ECO:0000259" key="5">
    <source>
        <dbReference type="PROSITE" id="PS50931"/>
    </source>
</evidence>
<dbReference type="Gene3D" id="1.10.10.10">
    <property type="entry name" value="Winged helix-like DNA-binding domain superfamily/Winged helix DNA-binding domain"/>
    <property type="match status" value="1"/>
</dbReference>
<accession>A0ABR6GQP2</accession>
<dbReference type="PANTHER" id="PTHR30537">
    <property type="entry name" value="HTH-TYPE TRANSCRIPTIONAL REGULATOR"/>
    <property type="match status" value="1"/>
</dbReference>
<keyword evidence="7" id="KW-1185">Reference proteome</keyword>
<evidence type="ECO:0000313" key="7">
    <source>
        <dbReference type="Proteomes" id="UP000574369"/>
    </source>
</evidence>
<dbReference type="Proteomes" id="UP000574369">
    <property type="component" value="Unassembled WGS sequence"/>
</dbReference>
<dbReference type="PROSITE" id="PS50931">
    <property type="entry name" value="HTH_LYSR"/>
    <property type="match status" value="1"/>
</dbReference>
<sequence>MDRLTAMQVFVEIVDRGSVSAAADARDMSRAMASRYLEGLEDWLGVRLLHRTTRRLTLTDAGQQALITCREMLHLADDVVAQAGSGSVEAQGRLRLTSSPTFASAQLTAAVVEFQALHPKVEIDLMMVDRTVDLVQDRIDLAIRISNRVDPTLVARRLATCRSVLCASPAYLKRAPALKHPDDLRAHACVLHSTGFAPAYRLTKRSASDLASVTVPVSGPLVANETAVVLSAVQAGAGIAMLPTYLIGDQLLEGRLQQVLPEYELDPIDIQAVYLTRRHQPMPLRLLIEFLAQRFGGDTAPWDRRR</sequence>
<dbReference type="InterPro" id="IPR058163">
    <property type="entry name" value="LysR-type_TF_proteobact-type"/>
</dbReference>
<gene>
    <name evidence="6" type="ORF">FHS28_001392</name>
</gene>
<dbReference type="InterPro" id="IPR005119">
    <property type="entry name" value="LysR_subst-bd"/>
</dbReference>
<dbReference type="RefSeq" id="WP_088449899.1">
    <property type="nucleotide sequence ID" value="NZ_JACHXO010000002.1"/>
</dbReference>
<dbReference type="SUPFAM" id="SSF53850">
    <property type="entry name" value="Periplasmic binding protein-like II"/>
    <property type="match status" value="1"/>
</dbReference>
<name>A0ABR6GQP2_9BURK</name>
<dbReference type="SUPFAM" id="SSF46785">
    <property type="entry name" value="Winged helix' DNA-binding domain"/>
    <property type="match status" value="1"/>
</dbReference>
<evidence type="ECO:0000256" key="3">
    <source>
        <dbReference type="ARBA" id="ARBA00023125"/>
    </source>
</evidence>
<dbReference type="InterPro" id="IPR036390">
    <property type="entry name" value="WH_DNA-bd_sf"/>
</dbReference>
<keyword evidence="4" id="KW-0804">Transcription</keyword>
<evidence type="ECO:0000256" key="2">
    <source>
        <dbReference type="ARBA" id="ARBA00023015"/>
    </source>
</evidence>
<keyword evidence="2" id="KW-0805">Transcription regulation</keyword>
<evidence type="ECO:0000313" key="6">
    <source>
        <dbReference type="EMBL" id="MBB3194007.1"/>
    </source>
</evidence>
<dbReference type="Pfam" id="PF00126">
    <property type="entry name" value="HTH_1"/>
    <property type="match status" value="1"/>
</dbReference>
<dbReference type="CDD" id="cd08422">
    <property type="entry name" value="PBP2_CrgA_like"/>
    <property type="match status" value="1"/>
</dbReference>
<dbReference type="PANTHER" id="PTHR30537:SF35">
    <property type="entry name" value="TRANSCRIPTIONAL REGULATORY PROTEIN"/>
    <property type="match status" value="1"/>
</dbReference>